<dbReference type="EMBL" id="AGBW02014274">
    <property type="protein sequence ID" value="OWR41970.1"/>
    <property type="molecule type" value="Genomic_DNA"/>
</dbReference>
<dbReference type="AlphaFoldDB" id="A0A212EKG3"/>
<sequence length="111" mass="12672">MVTALTSARYEPIKVRFEKYTTVAKSHRELLFIQETFEWPVVEVLLPGEVLTVQLIMRGRFGTPRLMGIYRLGMHILVNDRHLTVTDSLVDNNNRAVPVSGLYRGTLAEIT</sequence>
<keyword evidence="2" id="KW-1185">Reference proteome</keyword>
<dbReference type="InterPro" id="IPR035892">
    <property type="entry name" value="C2_domain_sf"/>
</dbReference>
<accession>A0A212EKG3</accession>
<proteinExistence type="predicted"/>
<dbReference type="KEGG" id="dpl:KGM_203019"/>
<gene>
    <name evidence="1" type="ORF">KGM_203019</name>
</gene>
<comment type="caution">
    <text evidence="1">The sequence shown here is derived from an EMBL/GenBank/DDBJ whole genome shotgun (WGS) entry which is preliminary data.</text>
</comment>
<dbReference type="STRING" id="278856.A0A212EKG3"/>
<organism evidence="1 2">
    <name type="scientific">Danaus plexippus plexippus</name>
    <dbReference type="NCBI Taxonomy" id="278856"/>
    <lineage>
        <taxon>Eukaryota</taxon>
        <taxon>Metazoa</taxon>
        <taxon>Ecdysozoa</taxon>
        <taxon>Arthropoda</taxon>
        <taxon>Hexapoda</taxon>
        <taxon>Insecta</taxon>
        <taxon>Pterygota</taxon>
        <taxon>Neoptera</taxon>
        <taxon>Endopterygota</taxon>
        <taxon>Lepidoptera</taxon>
        <taxon>Glossata</taxon>
        <taxon>Ditrysia</taxon>
        <taxon>Papilionoidea</taxon>
        <taxon>Nymphalidae</taxon>
        <taxon>Danainae</taxon>
        <taxon>Danaini</taxon>
        <taxon>Danaina</taxon>
        <taxon>Danaus</taxon>
        <taxon>Danaus</taxon>
    </lineage>
</organism>
<evidence type="ECO:0000313" key="1">
    <source>
        <dbReference type="EMBL" id="OWR41970.1"/>
    </source>
</evidence>
<reference evidence="1 2" key="1">
    <citation type="journal article" date="2011" name="Cell">
        <title>The monarch butterfly genome yields insights into long-distance migration.</title>
        <authorList>
            <person name="Zhan S."/>
            <person name="Merlin C."/>
            <person name="Boore J.L."/>
            <person name="Reppert S.M."/>
        </authorList>
    </citation>
    <scope>NUCLEOTIDE SEQUENCE [LARGE SCALE GENOMIC DNA]</scope>
    <source>
        <strain evidence="1">F-2</strain>
    </source>
</reference>
<dbReference type="Proteomes" id="UP000007151">
    <property type="component" value="Unassembled WGS sequence"/>
</dbReference>
<name>A0A212EKG3_DANPL</name>
<evidence type="ECO:0000313" key="2">
    <source>
        <dbReference type="Proteomes" id="UP000007151"/>
    </source>
</evidence>
<protein>
    <submittedName>
        <fullName evidence="1">Uncharacterized protein</fullName>
    </submittedName>
</protein>
<dbReference type="Gene3D" id="2.60.40.150">
    <property type="entry name" value="C2 domain"/>
    <property type="match status" value="1"/>
</dbReference>
<dbReference type="InParanoid" id="A0A212EKG3"/>